<dbReference type="GO" id="GO:0005637">
    <property type="term" value="C:nuclear inner membrane"/>
    <property type="evidence" value="ECO:0007669"/>
    <property type="project" value="TreeGrafter"/>
</dbReference>
<comment type="subcellular location">
    <subcellularLocation>
        <location evidence="1">Membrane</location>
        <topology evidence="1">Multi-pass membrane protein</topology>
    </subcellularLocation>
</comment>
<gene>
    <name evidence="10" type="ORF">EB796_016126</name>
</gene>
<evidence type="ECO:0000256" key="6">
    <source>
        <dbReference type="ARBA" id="ARBA00022989"/>
    </source>
</evidence>
<dbReference type="CDD" id="cd20177">
    <property type="entry name" value="Dpy19"/>
    <property type="match status" value="1"/>
</dbReference>
<accession>A0A7J7JIX6</accession>
<evidence type="ECO:0000313" key="10">
    <source>
        <dbReference type="EMBL" id="KAF6025584.1"/>
    </source>
</evidence>
<dbReference type="AlphaFoldDB" id="A0A7J7JIX6"/>
<evidence type="ECO:0000256" key="1">
    <source>
        <dbReference type="ARBA" id="ARBA00004141"/>
    </source>
</evidence>
<feature type="transmembrane region" description="Helical" evidence="9">
    <location>
        <begin position="196"/>
        <end position="218"/>
    </location>
</feature>
<dbReference type="InterPro" id="IPR018732">
    <property type="entry name" value="Dpy-19/Dpy-19-like"/>
</dbReference>
<name>A0A7J7JIX6_BUGNE</name>
<keyword evidence="6 9" id="KW-1133">Transmembrane helix</keyword>
<dbReference type="Proteomes" id="UP000593567">
    <property type="component" value="Unassembled WGS sequence"/>
</dbReference>
<feature type="transmembrane region" description="Helical" evidence="9">
    <location>
        <begin position="48"/>
        <end position="64"/>
    </location>
</feature>
<feature type="transmembrane region" description="Helical" evidence="9">
    <location>
        <begin position="482"/>
        <end position="500"/>
    </location>
</feature>
<dbReference type="OrthoDB" id="6019623at2759"/>
<evidence type="ECO:0000313" key="11">
    <source>
        <dbReference type="Proteomes" id="UP000593567"/>
    </source>
</evidence>
<feature type="transmembrane region" description="Helical" evidence="9">
    <location>
        <begin position="238"/>
        <end position="254"/>
    </location>
</feature>
<evidence type="ECO:0000256" key="8">
    <source>
        <dbReference type="SAM" id="MobiDB-lite"/>
    </source>
</evidence>
<keyword evidence="3" id="KW-0328">Glycosyltransferase</keyword>
<dbReference type="PANTHER" id="PTHR31488">
    <property type="entry name" value="DPY-19-LIKE 1, LIKE (H. SAPIENS)"/>
    <property type="match status" value="1"/>
</dbReference>
<feature type="transmembrane region" description="Helical" evidence="9">
    <location>
        <begin position="284"/>
        <end position="301"/>
    </location>
</feature>
<comment type="caution">
    <text evidence="10">The sequence shown here is derived from an EMBL/GenBank/DDBJ whole genome shotgun (WGS) entry which is preliminary data.</text>
</comment>
<dbReference type="PANTHER" id="PTHR31488:SF1">
    <property type="entry name" value="C-MANNOSYLTRANSFERASE DPY19L1"/>
    <property type="match status" value="1"/>
</dbReference>
<keyword evidence="5 9" id="KW-0812">Transmembrane</keyword>
<evidence type="ECO:0000256" key="2">
    <source>
        <dbReference type="ARBA" id="ARBA00008744"/>
    </source>
</evidence>
<feature type="transmembrane region" description="Helical" evidence="9">
    <location>
        <begin position="308"/>
        <end position="326"/>
    </location>
</feature>
<evidence type="ECO:0000256" key="3">
    <source>
        <dbReference type="ARBA" id="ARBA00022676"/>
    </source>
</evidence>
<organism evidence="10 11">
    <name type="scientific">Bugula neritina</name>
    <name type="common">Brown bryozoan</name>
    <name type="synonym">Sertularia neritina</name>
    <dbReference type="NCBI Taxonomy" id="10212"/>
    <lineage>
        <taxon>Eukaryota</taxon>
        <taxon>Metazoa</taxon>
        <taxon>Spiralia</taxon>
        <taxon>Lophotrochozoa</taxon>
        <taxon>Bryozoa</taxon>
        <taxon>Gymnolaemata</taxon>
        <taxon>Cheilostomatida</taxon>
        <taxon>Flustrina</taxon>
        <taxon>Buguloidea</taxon>
        <taxon>Bugulidae</taxon>
        <taxon>Bugula</taxon>
    </lineage>
</organism>
<protein>
    <submittedName>
        <fullName evidence="10">DPY19L1</fullName>
    </submittedName>
</protein>
<dbReference type="Pfam" id="PF10034">
    <property type="entry name" value="Dpy19"/>
    <property type="match status" value="1"/>
</dbReference>
<sequence length="663" mass="75597">MTLKRRNGKAGESGDVAKKKVEPKVSPPLPKPKKKDSGEDYSKMRQNVFWWSAVVILTISISIMHRQHIFNLFEDDKHFSHLSNLEREMAFRTEMGLYYSYFKTIIDAPSFSNGLHRITSDNVTEFPDTINTLKRFNLYPESIHENSRDNKWNVRMCYSINRGEGKSSVPSCEGIGEPTYFYVTAVMNLNGAMMGLYFLFGTFLSGSIFGGLLTVGGYFLNHGECTRVMWTPPLRESFAFPILVSEMFFLSYMLKKRSPSLKDSVYLALCIVSFMLPWQFAQFALMTQLVAVLGCYVLGYINYKRMKLVLIGHAMGIATSFVLLFGNEMLLTSFYASCILSVAVILLLDGVLQKLKIRPLILVVQGVVLLIGMVGLKVLLGKLLQVEDDAHIGDILRSKFGNFKNFHTLLYTCAPEFDFLEYETYTKLTKTCLIPAMLLSVAIIVFTLLRREVNNKFYSKKEGIVTYPEDKDMGDEKEHAELLYNIFQMCAFIAMAVVIMRLKLFATPQLCLVVSILASRKVIEPMIKDIAFHRALLVLLFSMMCFYGYGNLQQQWSIKGEYSNYPMEDLIDWIHESTPENAVFGGPMPTMANIKLSTLRPIINHPHYEDSGIRKGCTMPEIWDVEDPENAGKRPLCTVMVEDPSPYFKQVYKNVKFDVFKVL</sequence>
<feature type="transmembrane region" description="Helical" evidence="9">
    <location>
        <begin position="428"/>
        <end position="449"/>
    </location>
</feature>
<proteinExistence type="inferred from homology"/>
<evidence type="ECO:0000256" key="5">
    <source>
        <dbReference type="ARBA" id="ARBA00022692"/>
    </source>
</evidence>
<dbReference type="InterPro" id="IPR047462">
    <property type="entry name" value="Dpy19"/>
</dbReference>
<feature type="transmembrane region" description="Helical" evidence="9">
    <location>
        <begin position="332"/>
        <end position="352"/>
    </location>
</feature>
<dbReference type="EMBL" id="VXIV02002442">
    <property type="protein sequence ID" value="KAF6025584.1"/>
    <property type="molecule type" value="Genomic_DNA"/>
</dbReference>
<comment type="similarity">
    <text evidence="2">Belongs to the dpy-19 family.</text>
</comment>
<feature type="region of interest" description="Disordered" evidence="8">
    <location>
        <begin position="1"/>
        <end position="39"/>
    </location>
</feature>
<feature type="transmembrane region" description="Helical" evidence="9">
    <location>
        <begin position="359"/>
        <end position="380"/>
    </location>
</feature>
<evidence type="ECO:0000256" key="7">
    <source>
        <dbReference type="ARBA" id="ARBA00023136"/>
    </source>
</evidence>
<evidence type="ECO:0000256" key="4">
    <source>
        <dbReference type="ARBA" id="ARBA00022679"/>
    </source>
</evidence>
<evidence type="ECO:0000256" key="9">
    <source>
        <dbReference type="SAM" id="Phobius"/>
    </source>
</evidence>
<feature type="transmembrane region" description="Helical" evidence="9">
    <location>
        <begin position="530"/>
        <end position="549"/>
    </location>
</feature>
<keyword evidence="7 9" id="KW-0472">Membrane</keyword>
<keyword evidence="11" id="KW-1185">Reference proteome</keyword>
<reference evidence="10" key="1">
    <citation type="submission" date="2020-06" db="EMBL/GenBank/DDBJ databases">
        <title>Draft genome of Bugula neritina, a colonial animal packing powerful symbionts and potential medicines.</title>
        <authorList>
            <person name="Rayko M."/>
        </authorList>
    </citation>
    <scope>NUCLEOTIDE SEQUENCE [LARGE SCALE GENOMIC DNA]</scope>
    <source>
        <strain evidence="10">Kwan_BN1</strain>
    </source>
</reference>
<keyword evidence="4" id="KW-0808">Transferase</keyword>
<dbReference type="GO" id="GO:0000030">
    <property type="term" value="F:mannosyltransferase activity"/>
    <property type="evidence" value="ECO:0007669"/>
    <property type="project" value="InterPro"/>
</dbReference>